<dbReference type="RefSeq" id="WP_008634424.1">
    <property type="nucleotide sequence ID" value="NZ_AFXZ01000002.1"/>
</dbReference>
<feature type="compositionally biased region" description="Gly residues" evidence="1">
    <location>
        <begin position="156"/>
        <end position="169"/>
    </location>
</feature>
<dbReference type="STRING" id="1046627.BZARG_339"/>
<accession>G2E9X8</accession>
<organism evidence="3 4">
    <name type="scientific">Bizionia argentinensis JUB59</name>
    <dbReference type="NCBI Taxonomy" id="1046627"/>
    <lineage>
        <taxon>Bacteria</taxon>
        <taxon>Pseudomonadati</taxon>
        <taxon>Bacteroidota</taxon>
        <taxon>Flavobacteriia</taxon>
        <taxon>Flavobacteriales</taxon>
        <taxon>Flavobacteriaceae</taxon>
        <taxon>Bizionia</taxon>
    </lineage>
</organism>
<evidence type="ECO:0000256" key="1">
    <source>
        <dbReference type="SAM" id="MobiDB-lite"/>
    </source>
</evidence>
<evidence type="ECO:0000256" key="2">
    <source>
        <dbReference type="SAM" id="Phobius"/>
    </source>
</evidence>
<keyword evidence="4" id="KW-1185">Reference proteome</keyword>
<gene>
    <name evidence="3" type="ORF">BZARG_339</name>
</gene>
<dbReference type="PATRIC" id="fig|1046627.3.peg.353"/>
<dbReference type="EMBL" id="AFXZ01000002">
    <property type="protein sequence ID" value="EGV44873.1"/>
    <property type="molecule type" value="Genomic_DNA"/>
</dbReference>
<feature type="region of interest" description="Disordered" evidence="1">
    <location>
        <begin position="150"/>
        <end position="178"/>
    </location>
</feature>
<comment type="caution">
    <text evidence="3">The sequence shown here is derived from an EMBL/GenBank/DDBJ whole genome shotgun (WGS) entry which is preliminary data.</text>
</comment>
<dbReference type="AlphaFoldDB" id="G2E9X8"/>
<dbReference type="Proteomes" id="UP000003730">
    <property type="component" value="Unassembled WGS sequence"/>
</dbReference>
<dbReference type="OrthoDB" id="1440507at2"/>
<sequence>MKNLSLFIVGIIIGALVTYYFVFNSEISKNVSSTDPALFSKVSMKPKGIITSEQAKKLDNAFNDRHKLISDSIVKRPDNRSAWWSLEDVRNYLKHAETQTQELGYKMDGIRVYLGAYPDTKEKGGGYTTMFFIPTGMKALSKGSSIPFNFQNGGEDIPGGDGLNVGGLGDPPSASYPQ</sequence>
<keyword evidence="2" id="KW-0812">Transmembrane</keyword>
<feature type="transmembrane region" description="Helical" evidence="2">
    <location>
        <begin position="6"/>
        <end position="23"/>
    </location>
</feature>
<protein>
    <submittedName>
        <fullName evidence="3">Uncharacterized protein</fullName>
    </submittedName>
</protein>
<keyword evidence="2" id="KW-0472">Membrane</keyword>
<proteinExistence type="predicted"/>
<name>G2E9X8_9FLAO</name>
<evidence type="ECO:0000313" key="3">
    <source>
        <dbReference type="EMBL" id="EGV44873.1"/>
    </source>
</evidence>
<keyword evidence="2" id="KW-1133">Transmembrane helix</keyword>
<evidence type="ECO:0000313" key="4">
    <source>
        <dbReference type="Proteomes" id="UP000003730"/>
    </source>
</evidence>
<reference evidence="3 4" key="1">
    <citation type="journal article" date="2008" name="Int. J. Syst. Evol. Microbiol.">
        <title>Bizionia argentinensis sp. nov., isolated from surface marine water in Antarctica.</title>
        <authorList>
            <person name="Bercovich A."/>
            <person name="Vazquez S.C."/>
            <person name="Yankilevich P."/>
            <person name="Coria S.H."/>
            <person name="Foti M."/>
            <person name="Hernandez E."/>
            <person name="Vidal A."/>
            <person name="Ruberto L."/>
            <person name="Melo C."/>
            <person name="Marenssi S."/>
            <person name="Criscuolo M."/>
            <person name="Memoli M."/>
            <person name="Arguelles M."/>
            <person name="Mac Cormack W.P."/>
        </authorList>
    </citation>
    <scope>NUCLEOTIDE SEQUENCE [LARGE SCALE GENOMIC DNA]</scope>
    <source>
        <strain evidence="3 4">JUB59</strain>
    </source>
</reference>
<dbReference type="eggNOG" id="ENOG50335B8">
    <property type="taxonomic scope" value="Bacteria"/>
</dbReference>